<evidence type="ECO:0000313" key="4">
    <source>
        <dbReference type="Proteomes" id="UP001204798"/>
    </source>
</evidence>
<dbReference type="EMBL" id="JANUCP010000008">
    <property type="protein sequence ID" value="MCS3920934.1"/>
    <property type="molecule type" value="Genomic_DNA"/>
</dbReference>
<reference evidence="3 4" key="1">
    <citation type="submission" date="2022-08" db="EMBL/GenBank/DDBJ databases">
        <title>Bacterial and archaeal communities from various locations to study Microbial Dark Matter (Phase II).</title>
        <authorList>
            <person name="Stepanauskas R."/>
        </authorList>
    </citation>
    <scope>NUCLEOTIDE SEQUENCE [LARGE SCALE GENOMIC DNA]</scope>
    <source>
        <strain evidence="3 4">PD1</strain>
    </source>
</reference>
<gene>
    <name evidence="3" type="ORF">M2350_003375</name>
</gene>
<feature type="signal peptide" evidence="1">
    <location>
        <begin position="1"/>
        <end position="23"/>
    </location>
</feature>
<dbReference type="Proteomes" id="UP001204798">
    <property type="component" value="Unassembled WGS sequence"/>
</dbReference>
<dbReference type="PANTHER" id="PTHR40446">
    <property type="entry name" value="N-ACETYLGLUCOSAMINE-1-PHOSPHODIESTER ALPHA-N-ACETYLGLUCOSAMINIDASE"/>
    <property type="match status" value="1"/>
</dbReference>
<proteinExistence type="predicted"/>
<organism evidence="3 4">
    <name type="scientific">Candidatus Fervidibacter sacchari</name>
    <dbReference type="NCBI Taxonomy" id="1448929"/>
    <lineage>
        <taxon>Bacteria</taxon>
        <taxon>Candidatus Fervidibacterota</taxon>
        <taxon>Candidatus Fervidibacter</taxon>
    </lineage>
</organism>
<accession>A0ABT2ETG5</accession>
<keyword evidence="4" id="KW-1185">Reference proteome</keyword>
<dbReference type="Pfam" id="PF09992">
    <property type="entry name" value="NAGPA"/>
    <property type="match status" value="1"/>
</dbReference>
<evidence type="ECO:0000259" key="2">
    <source>
        <dbReference type="Pfam" id="PF09992"/>
    </source>
</evidence>
<dbReference type="InterPro" id="IPR018711">
    <property type="entry name" value="NAGPA"/>
</dbReference>
<comment type="caution">
    <text evidence="3">The sequence shown here is derived from an EMBL/GenBank/DDBJ whole genome shotgun (WGS) entry which is preliminary data.</text>
</comment>
<dbReference type="RefSeq" id="WP_259101380.1">
    <property type="nucleotide sequence ID" value="NZ_CP130454.1"/>
</dbReference>
<dbReference type="PANTHER" id="PTHR40446:SF2">
    <property type="entry name" value="N-ACETYLGLUCOSAMINE-1-PHOSPHODIESTER ALPHA-N-ACETYLGLUCOSAMINIDASE"/>
    <property type="match status" value="1"/>
</dbReference>
<feature type="domain" description="Phosphodiester glycosidase" evidence="2">
    <location>
        <begin position="221"/>
        <end position="385"/>
    </location>
</feature>
<protein>
    <recommendedName>
        <fullName evidence="2">Phosphodiester glycosidase domain-containing protein</fullName>
    </recommendedName>
</protein>
<name>A0ABT2ETG5_9BACT</name>
<evidence type="ECO:0000256" key="1">
    <source>
        <dbReference type="SAM" id="SignalP"/>
    </source>
</evidence>
<evidence type="ECO:0000313" key="3">
    <source>
        <dbReference type="EMBL" id="MCS3920934.1"/>
    </source>
</evidence>
<feature type="chain" id="PRO_5046506662" description="Phosphodiester glycosidase domain-containing protein" evidence="1">
    <location>
        <begin position="24"/>
        <end position="737"/>
    </location>
</feature>
<sequence>MVKVGRFLRLAFLICLLSFVASAQDWQVVDSQTIAPGVFYQALKRVNPPTWVGVVRIPLPLPKELVLTPVLGGNNGFGRQPLSQIANFVQQSRGYVTAGINGDYFSMTFSPYSGDPLGLHIQNGELVSLPWVNRSALVGLIDGRVLIARFRFSANLKLPDGSEMPLDGLNQPPPREGFCLFTPAFGKTTQTPAGTTEVIASANLPLRPNVPLTLTVRQVSEAGNSLIPQDGVVLVATGKAASVAKSLQPNDPLEVLINLTPLDASFDPQTISWTIGGGPRILREGQISIECEQEGFSLSFRQTKHPRTAVGLKDDALLWVVVDGRQPGYSEGMTLDELAEFLLNAGCKDALNLDGGGSSTLFVRGRVMNQPSDGRERPIANALLLLNLFPPQPIVRLAVLSPDAHWLSGTPIPLQVVCEDAVYRLLSLSPNELNLTITPEIEGWRWDGQTLWLPPVEGEEPIQVTVTVTPKNGNATPATLTLCVHPKPSVLVLRPDSITVPPGTSVRLQLSALGREKDNRLSPLRFDPNEVQWQVEGEVGKVVNGTFVAAQTSEVKQGILTANLRGVTATASVCVGIVQWLTLHEFDDMSGLQLVGYPETVKVEGQIVTTEKRSGTGALLLRYDFSKGGKTRTASIVLNKPLPLGACRLGIDVYGDGSGCWLRVRLRDATGKLIFIDLADSVSWKNEWRRLEINLPTGLPEPLTLESIYLAVIRDEQRCVGGVLFDNLQVNTVGTGQ</sequence>
<keyword evidence="1" id="KW-0732">Signal</keyword>